<organism evidence="1 2">
    <name type="scientific">Portunus trituberculatus</name>
    <name type="common">Swimming crab</name>
    <name type="synonym">Neptunus trituberculatus</name>
    <dbReference type="NCBI Taxonomy" id="210409"/>
    <lineage>
        <taxon>Eukaryota</taxon>
        <taxon>Metazoa</taxon>
        <taxon>Ecdysozoa</taxon>
        <taxon>Arthropoda</taxon>
        <taxon>Crustacea</taxon>
        <taxon>Multicrustacea</taxon>
        <taxon>Malacostraca</taxon>
        <taxon>Eumalacostraca</taxon>
        <taxon>Eucarida</taxon>
        <taxon>Decapoda</taxon>
        <taxon>Pleocyemata</taxon>
        <taxon>Brachyura</taxon>
        <taxon>Eubrachyura</taxon>
        <taxon>Portunoidea</taxon>
        <taxon>Portunidae</taxon>
        <taxon>Portuninae</taxon>
        <taxon>Portunus</taxon>
    </lineage>
</organism>
<dbReference type="EMBL" id="VSRR010007204">
    <property type="protein sequence ID" value="MPC46425.1"/>
    <property type="molecule type" value="Genomic_DNA"/>
</dbReference>
<dbReference type="AlphaFoldDB" id="A0A5B7FLU4"/>
<name>A0A5B7FLU4_PORTR</name>
<dbReference type="OrthoDB" id="6415790at2759"/>
<comment type="caution">
    <text evidence="1">The sequence shown here is derived from an EMBL/GenBank/DDBJ whole genome shotgun (WGS) entry which is preliminary data.</text>
</comment>
<keyword evidence="2" id="KW-1185">Reference proteome</keyword>
<protein>
    <submittedName>
        <fullName evidence="1">Uncharacterized protein</fullName>
    </submittedName>
</protein>
<accession>A0A5B7FLU4</accession>
<gene>
    <name evidence="1" type="ORF">E2C01_040146</name>
</gene>
<reference evidence="1 2" key="1">
    <citation type="submission" date="2019-05" db="EMBL/GenBank/DDBJ databases">
        <title>Another draft genome of Portunus trituberculatus and its Hox gene families provides insights of decapod evolution.</title>
        <authorList>
            <person name="Jeong J.-H."/>
            <person name="Song I."/>
            <person name="Kim S."/>
            <person name="Choi T."/>
            <person name="Kim D."/>
            <person name="Ryu S."/>
            <person name="Kim W."/>
        </authorList>
    </citation>
    <scope>NUCLEOTIDE SEQUENCE [LARGE SCALE GENOMIC DNA]</scope>
    <source>
        <tissue evidence="1">Muscle</tissue>
    </source>
</reference>
<evidence type="ECO:0000313" key="2">
    <source>
        <dbReference type="Proteomes" id="UP000324222"/>
    </source>
</evidence>
<evidence type="ECO:0000313" key="1">
    <source>
        <dbReference type="EMBL" id="MPC46425.1"/>
    </source>
</evidence>
<sequence length="93" mass="9819">MWRQSSSSDVHASPSGSAVAPDDMVSLGVMLLCLNLCSAVQDVAVDGLALHLLPDDHLSIGNTLQVRDLQKRATDYGQQGTAAACEHNSTRSI</sequence>
<dbReference type="Proteomes" id="UP000324222">
    <property type="component" value="Unassembled WGS sequence"/>
</dbReference>
<proteinExistence type="predicted"/>